<protein>
    <submittedName>
        <fullName evidence="2">Uncharacterized protein</fullName>
    </submittedName>
</protein>
<feature type="transmembrane region" description="Helical" evidence="1">
    <location>
        <begin position="29"/>
        <end position="48"/>
    </location>
</feature>
<keyword evidence="1" id="KW-1133">Transmembrane helix</keyword>
<keyword evidence="1" id="KW-0812">Transmembrane</keyword>
<name>A0A7S3V1I4_9STRA</name>
<dbReference type="SUPFAM" id="SSF48403">
    <property type="entry name" value="Ankyrin repeat"/>
    <property type="match status" value="1"/>
</dbReference>
<dbReference type="AlphaFoldDB" id="A0A7S3V1I4"/>
<reference evidence="2" key="1">
    <citation type="submission" date="2021-01" db="EMBL/GenBank/DDBJ databases">
        <authorList>
            <person name="Corre E."/>
            <person name="Pelletier E."/>
            <person name="Niang G."/>
            <person name="Scheremetjew M."/>
            <person name="Finn R."/>
            <person name="Kale V."/>
            <person name="Holt S."/>
            <person name="Cochrane G."/>
            <person name="Meng A."/>
            <person name="Brown T."/>
            <person name="Cohen L."/>
        </authorList>
    </citation>
    <scope>NUCLEOTIDE SEQUENCE</scope>
    <source>
        <strain evidence="2">GSBS06</strain>
    </source>
</reference>
<dbReference type="InterPro" id="IPR036770">
    <property type="entry name" value="Ankyrin_rpt-contain_sf"/>
</dbReference>
<evidence type="ECO:0000313" key="2">
    <source>
        <dbReference type="EMBL" id="CAE0445765.1"/>
    </source>
</evidence>
<sequence>MAKSRRKRLRNIKVASIRKRSFYKILRRIKFTLSSLYIFIIYSFIMWWKTVMKQRLVLILILAFKKGNLFHLVNRLKRVFSCGQVRLIRELLFRVNKFDEEGDFQFETFLFHAACNGKVDNVKHFDQQTPYHLLTCLINNFVDNMVEAETAHFLTPYGDEMRVLDTTQCKEETSKTESLTSSHVQRDGSDSSILFEQVEYNALKEDYHSYCHSLPPQTDATGRNYCTIKTGKNNNYLGIQPCSEQNTKGMQLLSQDHSDWYDDDIPVSLRFLLASKLGYYEIVSYYLDNSMVDMKKFGYFALLFAHRGKFYDVETLLLSYDVHIDTTKNLHWFKGYDDVLDDLLSSEYEDDIQVRV</sequence>
<proteinExistence type="predicted"/>
<evidence type="ECO:0000256" key="1">
    <source>
        <dbReference type="SAM" id="Phobius"/>
    </source>
</evidence>
<gene>
    <name evidence="2" type="ORF">ASTO00021_LOCUS15769</name>
</gene>
<accession>A0A7S3V1I4</accession>
<keyword evidence="1" id="KW-0472">Membrane</keyword>
<dbReference type="EMBL" id="HBIN01020618">
    <property type="protein sequence ID" value="CAE0445765.1"/>
    <property type="molecule type" value="Transcribed_RNA"/>
</dbReference>
<organism evidence="2">
    <name type="scientific">Aplanochytrium stocchinoi</name>
    <dbReference type="NCBI Taxonomy" id="215587"/>
    <lineage>
        <taxon>Eukaryota</taxon>
        <taxon>Sar</taxon>
        <taxon>Stramenopiles</taxon>
        <taxon>Bigyra</taxon>
        <taxon>Labyrinthulomycetes</taxon>
        <taxon>Thraustochytrida</taxon>
        <taxon>Thraustochytriidae</taxon>
        <taxon>Aplanochytrium</taxon>
    </lineage>
</organism>